<dbReference type="SUPFAM" id="SSF160904">
    <property type="entry name" value="Jann2411-like"/>
    <property type="match status" value="1"/>
</dbReference>
<reference evidence="2 3" key="1">
    <citation type="submission" date="2024-09" db="EMBL/GenBank/DDBJ databases">
        <authorList>
            <person name="Sun Q."/>
            <person name="Mori K."/>
        </authorList>
    </citation>
    <scope>NUCLEOTIDE SEQUENCE [LARGE SCALE GENOMIC DNA]</scope>
    <source>
        <strain evidence="2 3">TBRC 7907</strain>
    </source>
</reference>
<dbReference type="PANTHER" id="PTHR35525:SF3">
    <property type="entry name" value="BLL6575 PROTEIN"/>
    <property type="match status" value="1"/>
</dbReference>
<organism evidence="2 3">
    <name type="scientific">Allokutzneria oryzae</name>
    <dbReference type="NCBI Taxonomy" id="1378989"/>
    <lineage>
        <taxon>Bacteria</taxon>
        <taxon>Bacillati</taxon>
        <taxon>Actinomycetota</taxon>
        <taxon>Actinomycetes</taxon>
        <taxon>Pseudonocardiales</taxon>
        <taxon>Pseudonocardiaceae</taxon>
        <taxon>Allokutzneria</taxon>
    </lineage>
</organism>
<feature type="domain" description="Zinc finger CGNR" evidence="1">
    <location>
        <begin position="142"/>
        <end position="180"/>
    </location>
</feature>
<proteinExistence type="predicted"/>
<sequence>MALALDFVSTIRHDGHGGVADDLSTPDDLRAWAATHLGLDLRPDADALDQVVELRRAVRSLFARAVHPGPPSKADVSRLLTPQEAVARVNAAARPRLAQLSWPTDSDPVLIEHPDPADPVTDMMAKLAQAAIEFLTGPERERLQACPAPRCVRYFVKQHPRQAWCKPSCGNRARVSRYYQSHR</sequence>
<dbReference type="EMBL" id="JBHLZU010000002">
    <property type="protein sequence ID" value="MFB9902547.1"/>
    <property type="molecule type" value="Genomic_DNA"/>
</dbReference>
<dbReference type="PANTHER" id="PTHR35525">
    <property type="entry name" value="BLL6575 PROTEIN"/>
    <property type="match status" value="1"/>
</dbReference>
<protein>
    <submittedName>
        <fullName evidence="2">CGNR zinc finger domain-containing protein</fullName>
    </submittedName>
</protein>
<dbReference type="InterPro" id="IPR010852">
    <property type="entry name" value="ABATE"/>
</dbReference>
<name>A0ABV5ZNR8_9PSEU</name>
<dbReference type="Pfam" id="PF07336">
    <property type="entry name" value="ABATE"/>
    <property type="match status" value="1"/>
</dbReference>
<dbReference type="RefSeq" id="WP_377849624.1">
    <property type="nucleotide sequence ID" value="NZ_JBHLZU010000002.1"/>
</dbReference>
<comment type="caution">
    <text evidence="2">The sequence shown here is derived from an EMBL/GenBank/DDBJ whole genome shotgun (WGS) entry which is preliminary data.</text>
</comment>
<evidence type="ECO:0000313" key="3">
    <source>
        <dbReference type="Proteomes" id="UP001589693"/>
    </source>
</evidence>
<accession>A0ABV5ZNR8</accession>
<dbReference type="Proteomes" id="UP001589693">
    <property type="component" value="Unassembled WGS sequence"/>
</dbReference>
<dbReference type="Gene3D" id="1.10.3300.10">
    <property type="entry name" value="Jann2411-like domain"/>
    <property type="match status" value="1"/>
</dbReference>
<evidence type="ECO:0000313" key="2">
    <source>
        <dbReference type="EMBL" id="MFB9902547.1"/>
    </source>
</evidence>
<dbReference type="Pfam" id="PF11706">
    <property type="entry name" value="zf-CGNR"/>
    <property type="match status" value="1"/>
</dbReference>
<dbReference type="InterPro" id="IPR021005">
    <property type="entry name" value="Znf_CGNR"/>
</dbReference>
<dbReference type="InterPro" id="IPR023286">
    <property type="entry name" value="ABATE_dom_sf"/>
</dbReference>
<keyword evidence="3" id="KW-1185">Reference proteome</keyword>
<evidence type="ECO:0000259" key="1">
    <source>
        <dbReference type="Pfam" id="PF11706"/>
    </source>
</evidence>
<gene>
    <name evidence="2" type="ORF">ACFFQA_01215</name>
</gene>